<dbReference type="InterPro" id="IPR020806">
    <property type="entry name" value="PKS_PP-bd"/>
</dbReference>
<evidence type="ECO:0000313" key="7">
    <source>
        <dbReference type="Proteomes" id="UP000010475"/>
    </source>
</evidence>
<comment type="cofactor">
    <cofactor evidence="1">
        <name>pantetheine 4'-phosphate</name>
        <dbReference type="ChEBI" id="CHEBI:47942"/>
    </cofactor>
</comment>
<keyword evidence="3" id="KW-0596">Phosphopantetheine</keyword>
<dbReference type="Pfam" id="PF00550">
    <property type="entry name" value="PP-binding"/>
    <property type="match status" value="1"/>
</dbReference>
<proteinExistence type="inferred from homology"/>
<dbReference type="PANTHER" id="PTHR45527">
    <property type="entry name" value="NONRIBOSOMAL PEPTIDE SYNTHETASE"/>
    <property type="match status" value="1"/>
</dbReference>
<dbReference type="Gene3D" id="3.30.559.10">
    <property type="entry name" value="Chloramphenicol acetyltransferase-like domain"/>
    <property type="match status" value="1"/>
</dbReference>
<dbReference type="STRING" id="56107.Cylst_6159"/>
<dbReference type="PANTHER" id="PTHR45527:SF1">
    <property type="entry name" value="FATTY ACID SYNTHASE"/>
    <property type="match status" value="1"/>
</dbReference>
<dbReference type="Proteomes" id="UP000010475">
    <property type="component" value="Chromosome"/>
</dbReference>
<dbReference type="InterPro" id="IPR025110">
    <property type="entry name" value="AMP-bd_C"/>
</dbReference>
<dbReference type="SUPFAM" id="SSF56801">
    <property type="entry name" value="Acetyl-CoA synthetase-like"/>
    <property type="match status" value="1"/>
</dbReference>
<dbReference type="SUPFAM" id="SSF47336">
    <property type="entry name" value="ACP-like"/>
    <property type="match status" value="1"/>
</dbReference>
<keyword evidence="4" id="KW-0597">Phosphoprotein</keyword>
<dbReference type="FunFam" id="1.10.1200.10:FF:000005">
    <property type="entry name" value="Nonribosomal peptide synthetase 1"/>
    <property type="match status" value="1"/>
</dbReference>
<dbReference type="Gene3D" id="3.30.559.30">
    <property type="entry name" value="Nonribosomal peptide synthetase, condensation domain"/>
    <property type="match status" value="1"/>
</dbReference>
<dbReference type="eggNOG" id="COG1020">
    <property type="taxonomic scope" value="Bacteria"/>
</dbReference>
<dbReference type="PROSITE" id="PS00455">
    <property type="entry name" value="AMP_BINDING"/>
    <property type="match status" value="1"/>
</dbReference>
<dbReference type="GO" id="GO:0008610">
    <property type="term" value="P:lipid biosynthetic process"/>
    <property type="evidence" value="ECO:0007669"/>
    <property type="project" value="UniProtKB-ARBA"/>
</dbReference>
<dbReference type="HOGENOM" id="CLU_000022_2_10_3"/>
<dbReference type="GO" id="GO:0044550">
    <property type="term" value="P:secondary metabolite biosynthetic process"/>
    <property type="evidence" value="ECO:0007669"/>
    <property type="project" value="UniProtKB-ARBA"/>
</dbReference>
<dbReference type="NCBIfam" id="TIGR01733">
    <property type="entry name" value="AA-adenyl-dom"/>
    <property type="match status" value="1"/>
</dbReference>
<dbReference type="Pfam" id="PF00501">
    <property type="entry name" value="AMP-binding"/>
    <property type="match status" value="1"/>
</dbReference>
<dbReference type="Gene3D" id="1.10.1200.10">
    <property type="entry name" value="ACP-like"/>
    <property type="match status" value="1"/>
</dbReference>
<dbReference type="FunFam" id="3.40.50.12780:FF:000012">
    <property type="entry name" value="Non-ribosomal peptide synthetase"/>
    <property type="match status" value="1"/>
</dbReference>
<dbReference type="InterPro" id="IPR045851">
    <property type="entry name" value="AMP-bd_C_sf"/>
</dbReference>
<dbReference type="Pfam" id="PF00668">
    <property type="entry name" value="Condensation"/>
    <property type="match status" value="1"/>
</dbReference>
<evidence type="ECO:0000313" key="6">
    <source>
        <dbReference type="EMBL" id="AFZ28126.1"/>
    </source>
</evidence>
<dbReference type="CDD" id="cd19531">
    <property type="entry name" value="LCL_NRPS-like"/>
    <property type="match status" value="1"/>
</dbReference>
<evidence type="ECO:0000256" key="1">
    <source>
        <dbReference type="ARBA" id="ARBA00001957"/>
    </source>
</evidence>
<dbReference type="Pfam" id="PF13193">
    <property type="entry name" value="AMP-binding_C"/>
    <property type="match status" value="1"/>
</dbReference>
<name>K9X7T2_9NOST</name>
<dbReference type="OrthoDB" id="9778383at2"/>
<reference evidence="6 7" key="1">
    <citation type="submission" date="2012-06" db="EMBL/GenBank/DDBJ databases">
        <title>Finished chromosome of genome of Cylindrospermum stagnale PCC 7417.</title>
        <authorList>
            <consortium name="US DOE Joint Genome Institute"/>
            <person name="Gugger M."/>
            <person name="Coursin T."/>
            <person name="Rippka R."/>
            <person name="Tandeau De Marsac N."/>
            <person name="Huntemann M."/>
            <person name="Wei C.-L."/>
            <person name="Han J."/>
            <person name="Detter J.C."/>
            <person name="Han C."/>
            <person name="Tapia R."/>
            <person name="Chen A."/>
            <person name="Kyrpides N."/>
            <person name="Mavromatis K."/>
            <person name="Markowitz V."/>
            <person name="Szeto E."/>
            <person name="Ivanova N."/>
            <person name="Pagani I."/>
            <person name="Pati A."/>
            <person name="Goodwin L."/>
            <person name="Nordberg H.P."/>
            <person name="Cantor M.N."/>
            <person name="Hua S.X."/>
            <person name="Woyke T."/>
            <person name="Kerfeld C.A."/>
        </authorList>
    </citation>
    <scope>NUCLEOTIDE SEQUENCE [LARGE SCALE GENOMIC DNA]</scope>
    <source>
        <strain evidence="6 7">PCC 7417</strain>
    </source>
</reference>
<dbReference type="GO" id="GO:0005829">
    <property type="term" value="C:cytosol"/>
    <property type="evidence" value="ECO:0007669"/>
    <property type="project" value="TreeGrafter"/>
</dbReference>
<dbReference type="EMBL" id="CP003642">
    <property type="protein sequence ID" value="AFZ28126.1"/>
    <property type="molecule type" value="Genomic_DNA"/>
</dbReference>
<sequence>MNEHFNDSKILVAHLKQQLDSAQLLTETELHKLLIEWNDTQRDYPQDKCIHQLFAEQVERTPKAVAVVFEGKQLTYQELNARANQLAHHLQSLGVGPEVLVGICVERSLEMIVGVLGVLKAGGAYVPLDRGYPSERLAYMLEDSSVPVLLTQAHLSEEFSQYSAHTICLDSDWVKIAHQVKSNPTSDVTPDNLAYVIYTSGSTGQPKGVTVPHRAVNRLLLNTNYINLQCQDVVAFASNFSFDAVTFEIWGALLHGAKLVGVCKDVVLSPNDFAQFIQKQEISVLFLTTALFNQMASVVPSAFRSVHHLLFGGEAVEPRWVKEVLKNGPPQRMLHVYGPTESTTFATWYLVQDVAEGDTTIPIGRPISNTRCFLLDAQKQPVPIGVPGELYIDGDGLARGYLNRPDLTLEKFIPNPLSNEPGSRLYKTGDLACYLPDGNIEFLGRIDHQVKIRGFRIELGEIEAALTQHPDVREAVVIVREDIPGDKRLVAYLVENPQSSVLSEQKLIPLLRSFLQAKLPVYMIPDRFVMLDALPLTPNGKVDRSSLPVPDATRPDQAENFVAPSSPTEKILAAIWSEVLGLQQVGINDNFFELGGHSLLATSVVSRIEQAFSIQLPLDYLFTTPTIASVSQYIENSRLIESRSMVIDALPPLVHVPREQHIPLSSAQKSTWESVELNPDSCGYNCPMILHFTIPLSANVLEQSINEIIRRHEILRTNFTIVQGQPQQVVAPSLTVPLEILDLQHLLPVERDAAAQRIFTQQARHKFNLASGSLMKTTLLKLAKEKYQLLVTIHHIITDGWSMGIWLQELEIIYSAFSIGKPSPLPEEPIQYGDFTIWEQQWLNAGLLAKQLAYWQKKLANIPTPLNLLPTKQPQQTTSSQYASLYSLELPESLGIAITSLSRSQGVTNFVIILTALKILLFKLSGQTEIIVTGITANRRTPVVEKMMGCFFNCLYLYSHIDDSQTGQTLLQQVKQTVSEAIAHQDIPVNNVFNNISGLKSLQTTFVSMIPPVSGQGEMFDSEPIALVNQGELWNEEENPLEIYIYSPEADYSIMKILAYYSTNLFTSESIEQFFSDYQNILQRLVENLEIKISEFELFSKKS</sequence>
<evidence type="ECO:0000256" key="2">
    <source>
        <dbReference type="ARBA" id="ARBA00006432"/>
    </source>
</evidence>
<dbReference type="PATRIC" id="fig|56107.3.peg.6766"/>
<dbReference type="InterPro" id="IPR036736">
    <property type="entry name" value="ACP-like_sf"/>
</dbReference>
<dbReference type="FunFam" id="3.30.300.30:FF:000010">
    <property type="entry name" value="Enterobactin synthetase component F"/>
    <property type="match status" value="1"/>
</dbReference>
<dbReference type="SUPFAM" id="SSF52777">
    <property type="entry name" value="CoA-dependent acyltransferases"/>
    <property type="match status" value="2"/>
</dbReference>
<evidence type="ECO:0000256" key="4">
    <source>
        <dbReference type="ARBA" id="ARBA00022553"/>
    </source>
</evidence>
<dbReference type="Gene3D" id="2.30.38.10">
    <property type="entry name" value="Luciferase, Domain 3"/>
    <property type="match status" value="1"/>
</dbReference>
<dbReference type="InterPro" id="IPR000873">
    <property type="entry name" value="AMP-dep_synth/lig_dom"/>
</dbReference>
<dbReference type="GO" id="GO:0003824">
    <property type="term" value="F:catalytic activity"/>
    <property type="evidence" value="ECO:0007669"/>
    <property type="project" value="InterPro"/>
</dbReference>
<dbReference type="InterPro" id="IPR023213">
    <property type="entry name" value="CAT-like_dom_sf"/>
</dbReference>
<keyword evidence="7" id="KW-1185">Reference proteome</keyword>
<dbReference type="Gene3D" id="3.30.300.30">
    <property type="match status" value="1"/>
</dbReference>
<dbReference type="GO" id="GO:0031177">
    <property type="term" value="F:phosphopantetheine binding"/>
    <property type="evidence" value="ECO:0007669"/>
    <property type="project" value="InterPro"/>
</dbReference>
<evidence type="ECO:0000259" key="5">
    <source>
        <dbReference type="PROSITE" id="PS50075"/>
    </source>
</evidence>
<dbReference type="CDD" id="cd12117">
    <property type="entry name" value="A_NRPS_Srf_like"/>
    <property type="match status" value="1"/>
</dbReference>
<dbReference type="FunFam" id="3.40.50.980:FF:000001">
    <property type="entry name" value="Non-ribosomal peptide synthetase"/>
    <property type="match status" value="1"/>
</dbReference>
<dbReference type="InterPro" id="IPR009081">
    <property type="entry name" value="PP-bd_ACP"/>
</dbReference>
<dbReference type="KEGG" id="csg:Cylst_6159"/>
<dbReference type="InterPro" id="IPR001242">
    <property type="entry name" value="Condensation_dom"/>
</dbReference>
<dbReference type="SMART" id="SM00823">
    <property type="entry name" value="PKS_PP"/>
    <property type="match status" value="1"/>
</dbReference>
<dbReference type="InterPro" id="IPR010071">
    <property type="entry name" value="AA_adenyl_dom"/>
</dbReference>
<protein>
    <submittedName>
        <fullName evidence="6">Amino acid adenylation enzyme/thioester reductase family protein</fullName>
    </submittedName>
</protein>
<dbReference type="GO" id="GO:0043041">
    <property type="term" value="P:amino acid activation for nonribosomal peptide biosynthetic process"/>
    <property type="evidence" value="ECO:0007669"/>
    <property type="project" value="TreeGrafter"/>
</dbReference>
<dbReference type="Gene3D" id="3.40.50.980">
    <property type="match status" value="2"/>
</dbReference>
<dbReference type="InterPro" id="IPR020845">
    <property type="entry name" value="AMP-binding_CS"/>
</dbReference>
<comment type="similarity">
    <text evidence="2">Belongs to the ATP-dependent AMP-binding enzyme family.</text>
</comment>
<evidence type="ECO:0000256" key="3">
    <source>
        <dbReference type="ARBA" id="ARBA00022450"/>
    </source>
</evidence>
<feature type="domain" description="Carrier" evidence="5">
    <location>
        <begin position="563"/>
        <end position="638"/>
    </location>
</feature>
<dbReference type="RefSeq" id="WP_015211358.1">
    <property type="nucleotide sequence ID" value="NC_019757.1"/>
</dbReference>
<accession>K9X7T2</accession>
<gene>
    <name evidence="6" type="ORF">Cylst_6159</name>
</gene>
<dbReference type="AlphaFoldDB" id="K9X7T2"/>
<organism evidence="6 7">
    <name type="scientific">Cylindrospermum stagnale PCC 7417</name>
    <dbReference type="NCBI Taxonomy" id="56107"/>
    <lineage>
        <taxon>Bacteria</taxon>
        <taxon>Bacillati</taxon>
        <taxon>Cyanobacteriota</taxon>
        <taxon>Cyanophyceae</taxon>
        <taxon>Nostocales</taxon>
        <taxon>Nostocaceae</taxon>
        <taxon>Cylindrospermum</taxon>
    </lineage>
</organism>
<dbReference type="PROSITE" id="PS50075">
    <property type="entry name" value="CARRIER"/>
    <property type="match status" value="1"/>
</dbReference>
<dbReference type="FunFam" id="2.30.38.10:FF:000001">
    <property type="entry name" value="Non-ribosomal peptide synthetase PvdI"/>
    <property type="match status" value="1"/>
</dbReference>